<reference evidence="4" key="1">
    <citation type="journal article" date="2019" name="Int. J. Syst. Evol. Microbiol.">
        <title>The Global Catalogue of Microorganisms (GCM) 10K type strain sequencing project: providing services to taxonomists for standard genome sequencing and annotation.</title>
        <authorList>
            <consortium name="The Broad Institute Genomics Platform"/>
            <consortium name="The Broad Institute Genome Sequencing Center for Infectious Disease"/>
            <person name="Wu L."/>
            <person name="Ma J."/>
        </authorList>
    </citation>
    <scope>NUCLEOTIDE SEQUENCE [LARGE SCALE GENOMIC DNA]</scope>
    <source>
        <strain evidence="4">CGMCC 4.5798</strain>
    </source>
</reference>
<proteinExistence type="predicted"/>
<dbReference type="RefSeq" id="WP_379770609.1">
    <property type="nucleotide sequence ID" value="NZ_JBHSMZ010000006.1"/>
</dbReference>
<organism evidence="3 4">
    <name type="scientific">Massilia aerilata</name>
    <dbReference type="NCBI Taxonomy" id="453817"/>
    <lineage>
        <taxon>Bacteria</taxon>
        <taxon>Pseudomonadati</taxon>
        <taxon>Pseudomonadota</taxon>
        <taxon>Betaproteobacteria</taxon>
        <taxon>Burkholderiales</taxon>
        <taxon>Oxalobacteraceae</taxon>
        <taxon>Telluria group</taxon>
        <taxon>Massilia</taxon>
    </lineage>
</organism>
<feature type="region of interest" description="Disordered" evidence="1">
    <location>
        <begin position="26"/>
        <end position="52"/>
    </location>
</feature>
<evidence type="ECO:0008006" key="5">
    <source>
        <dbReference type="Google" id="ProtNLM"/>
    </source>
</evidence>
<dbReference type="Proteomes" id="UP001596086">
    <property type="component" value="Unassembled WGS sequence"/>
</dbReference>
<protein>
    <recommendedName>
        <fullName evidence="5">Lipoprotein</fullName>
    </recommendedName>
</protein>
<sequence length="94" mass="9715">MKKLQTKRGRLPVLVLGLALAMTLGACHHGDDDDMGSKPPVAETPNPPPTMADAFFAYVSQIVATASDTAEPASTEGVTATAPEDTEPQPLPAS</sequence>
<dbReference type="EMBL" id="JBHSMZ010000006">
    <property type="protein sequence ID" value="MFC5549081.1"/>
    <property type="molecule type" value="Genomic_DNA"/>
</dbReference>
<keyword evidence="2" id="KW-0732">Signal</keyword>
<comment type="caution">
    <text evidence="3">The sequence shown here is derived from an EMBL/GenBank/DDBJ whole genome shotgun (WGS) entry which is preliminary data.</text>
</comment>
<feature type="signal peptide" evidence="2">
    <location>
        <begin position="1"/>
        <end position="26"/>
    </location>
</feature>
<evidence type="ECO:0000313" key="4">
    <source>
        <dbReference type="Proteomes" id="UP001596086"/>
    </source>
</evidence>
<dbReference type="PROSITE" id="PS51257">
    <property type="entry name" value="PROKAR_LIPOPROTEIN"/>
    <property type="match status" value="1"/>
</dbReference>
<name>A0ABW0RYG1_9BURK</name>
<evidence type="ECO:0000256" key="2">
    <source>
        <dbReference type="SAM" id="SignalP"/>
    </source>
</evidence>
<keyword evidence="4" id="KW-1185">Reference proteome</keyword>
<feature type="region of interest" description="Disordered" evidence="1">
    <location>
        <begin position="67"/>
        <end position="94"/>
    </location>
</feature>
<evidence type="ECO:0000313" key="3">
    <source>
        <dbReference type="EMBL" id="MFC5549081.1"/>
    </source>
</evidence>
<gene>
    <name evidence="3" type="ORF">ACFPO9_11185</name>
</gene>
<feature type="chain" id="PRO_5046950361" description="Lipoprotein" evidence="2">
    <location>
        <begin position="27"/>
        <end position="94"/>
    </location>
</feature>
<accession>A0ABW0RYG1</accession>
<evidence type="ECO:0000256" key="1">
    <source>
        <dbReference type="SAM" id="MobiDB-lite"/>
    </source>
</evidence>